<sequence length="67" mass="7615">MIAFHLANRRRANIGLMADDMRLTTQPLPVKIAIMEIWLNCTEKMTRGSRVDNHPSGILPVYSRSCC</sequence>
<dbReference type="EMBL" id="KN437364">
    <property type="protein sequence ID" value="KHG26576.1"/>
    <property type="molecule type" value="Genomic_DNA"/>
</dbReference>
<dbReference type="Proteomes" id="UP000032142">
    <property type="component" value="Unassembled WGS sequence"/>
</dbReference>
<evidence type="ECO:0000313" key="1">
    <source>
        <dbReference type="EMBL" id="KHG26576.1"/>
    </source>
</evidence>
<accession>A0A0B0PT40</accession>
<organism evidence="1 2">
    <name type="scientific">Gossypium arboreum</name>
    <name type="common">Tree cotton</name>
    <name type="synonym">Gossypium nanking</name>
    <dbReference type="NCBI Taxonomy" id="29729"/>
    <lineage>
        <taxon>Eukaryota</taxon>
        <taxon>Viridiplantae</taxon>
        <taxon>Streptophyta</taxon>
        <taxon>Embryophyta</taxon>
        <taxon>Tracheophyta</taxon>
        <taxon>Spermatophyta</taxon>
        <taxon>Magnoliopsida</taxon>
        <taxon>eudicotyledons</taxon>
        <taxon>Gunneridae</taxon>
        <taxon>Pentapetalae</taxon>
        <taxon>rosids</taxon>
        <taxon>malvids</taxon>
        <taxon>Malvales</taxon>
        <taxon>Malvaceae</taxon>
        <taxon>Malvoideae</taxon>
        <taxon>Gossypium</taxon>
    </lineage>
</organism>
<name>A0A0B0PT40_GOSAR</name>
<evidence type="ECO:0000313" key="2">
    <source>
        <dbReference type="Proteomes" id="UP000032142"/>
    </source>
</evidence>
<reference evidence="2" key="1">
    <citation type="submission" date="2014-09" db="EMBL/GenBank/DDBJ databases">
        <authorList>
            <person name="Mudge J."/>
            <person name="Ramaraj T."/>
            <person name="Lindquist I.E."/>
            <person name="Bharti A.K."/>
            <person name="Sundararajan A."/>
            <person name="Cameron C.T."/>
            <person name="Woodward J.E."/>
            <person name="May G.D."/>
            <person name="Brubaker C."/>
            <person name="Broadhvest J."/>
            <person name="Wilkins T.A."/>
        </authorList>
    </citation>
    <scope>NUCLEOTIDE SEQUENCE</scope>
    <source>
        <strain evidence="2">cv. AKA8401</strain>
    </source>
</reference>
<keyword evidence="2" id="KW-1185">Reference proteome</keyword>
<dbReference type="AlphaFoldDB" id="A0A0B0PT40"/>
<protein>
    <submittedName>
        <fullName evidence="1">tRNA uridine 5-carboxymethylaminomethyl modification enzyme MnmG</fullName>
    </submittedName>
</protein>
<gene>
    <name evidence="1" type="ORF">F383_06063</name>
</gene>
<proteinExistence type="predicted"/>